<name>W4F9B4_APHAT</name>
<evidence type="ECO:0000256" key="1">
    <source>
        <dbReference type="SAM" id="MobiDB-lite"/>
    </source>
</evidence>
<feature type="transmembrane region" description="Helical" evidence="2">
    <location>
        <begin position="490"/>
        <end position="513"/>
    </location>
</feature>
<feature type="region of interest" description="Disordered" evidence="1">
    <location>
        <begin position="278"/>
        <end position="300"/>
    </location>
</feature>
<feature type="transmembrane region" description="Helical" evidence="2">
    <location>
        <begin position="431"/>
        <end position="457"/>
    </location>
</feature>
<accession>W4F9B4</accession>
<feature type="compositionally biased region" description="Low complexity" evidence="1">
    <location>
        <begin position="159"/>
        <end position="169"/>
    </location>
</feature>
<evidence type="ECO:0000256" key="3">
    <source>
        <dbReference type="SAM" id="SignalP"/>
    </source>
</evidence>
<feature type="non-terminal residue" evidence="5">
    <location>
        <position position="1"/>
    </location>
</feature>
<dbReference type="GeneID" id="20821000"/>
<keyword evidence="2" id="KW-1133">Transmembrane helix</keyword>
<keyword evidence="2" id="KW-0472">Membrane</keyword>
<dbReference type="PANTHER" id="PTHR31145:SF6">
    <property type="entry name" value="INTEGRAL MEMBRANE PROTEIN (AFU_ORTHOLOGUE AFUA_7G01610)"/>
    <property type="match status" value="1"/>
</dbReference>
<keyword evidence="2" id="KW-0812">Transmembrane</keyword>
<feature type="compositionally biased region" description="Pro residues" evidence="1">
    <location>
        <begin position="170"/>
        <end position="179"/>
    </location>
</feature>
<feature type="compositionally biased region" description="Pro residues" evidence="1">
    <location>
        <begin position="148"/>
        <end position="158"/>
    </location>
</feature>
<dbReference type="InterPro" id="IPR040241">
    <property type="entry name" value="TRP_Flc/Pkd2-like"/>
</dbReference>
<dbReference type="RefSeq" id="XP_009846463.1">
    <property type="nucleotide sequence ID" value="XM_009848161.1"/>
</dbReference>
<feature type="chain" id="PRO_5004841279" description="TRP C-terminal domain-containing protein" evidence="3">
    <location>
        <begin position="29"/>
        <end position="718"/>
    </location>
</feature>
<dbReference type="EMBL" id="KI913419">
    <property type="protein sequence ID" value="ETV64055.1"/>
    <property type="molecule type" value="Genomic_DNA"/>
</dbReference>
<feature type="transmembrane region" description="Helical" evidence="2">
    <location>
        <begin position="525"/>
        <end position="546"/>
    </location>
</feature>
<feature type="domain" description="TRP C-terminal" evidence="4">
    <location>
        <begin position="407"/>
        <end position="679"/>
    </location>
</feature>
<feature type="compositionally biased region" description="Low complexity" evidence="1">
    <location>
        <begin position="180"/>
        <end position="231"/>
    </location>
</feature>
<proteinExistence type="predicted"/>
<feature type="transmembrane region" description="Helical" evidence="2">
    <location>
        <begin position="351"/>
        <end position="370"/>
    </location>
</feature>
<organism evidence="5">
    <name type="scientific">Aphanomyces astaci</name>
    <name type="common">Crayfish plague agent</name>
    <dbReference type="NCBI Taxonomy" id="112090"/>
    <lineage>
        <taxon>Eukaryota</taxon>
        <taxon>Sar</taxon>
        <taxon>Stramenopiles</taxon>
        <taxon>Oomycota</taxon>
        <taxon>Saprolegniomycetes</taxon>
        <taxon>Saprolegniales</taxon>
        <taxon>Verrucalvaceae</taxon>
        <taxon>Aphanomyces</taxon>
    </lineage>
</organism>
<feature type="region of interest" description="Disordered" evidence="1">
    <location>
        <begin position="81"/>
        <end position="266"/>
    </location>
</feature>
<feature type="signal peptide" evidence="3">
    <location>
        <begin position="1"/>
        <end position="28"/>
    </location>
</feature>
<dbReference type="VEuPathDB" id="FungiDB:H257_19004"/>
<dbReference type="Pfam" id="PF06011">
    <property type="entry name" value="TRP"/>
    <property type="match status" value="1"/>
</dbReference>
<feature type="transmembrane region" description="Helical" evidence="2">
    <location>
        <begin position="316"/>
        <end position="339"/>
    </location>
</feature>
<evidence type="ECO:0000313" key="5">
    <source>
        <dbReference type="EMBL" id="ETV64055.1"/>
    </source>
</evidence>
<feature type="compositionally biased region" description="Low complexity" evidence="1">
    <location>
        <begin position="102"/>
        <end position="117"/>
    </location>
</feature>
<evidence type="ECO:0000256" key="2">
    <source>
        <dbReference type="SAM" id="Phobius"/>
    </source>
</evidence>
<dbReference type="OrthoDB" id="79662at2759"/>
<feature type="compositionally biased region" description="Basic and acidic residues" evidence="1">
    <location>
        <begin position="239"/>
        <end position="251"/>
    </location>
</feature>
<feature type="transmembrane region" description="Helical" evidence="2">
    <location>
        <begin position="625"/>
        <end position="648"/>
    </location>
</feature>
<evidence type="ECO:0000259" key="4">
    <source>
        <dbReference type="Pfam" id="PF06011"/>
    </source>
</evidence>
<feature type="compositionally biased region" description="Polar residues" evidence="1">
    <location>
        <begin position="281"/>
        <end position="296"/>
    </location>
</feature>
<dbReference type="PANTHER" id="PTHR31145">
    <property type="entry name" value="INTEGRAL MEMBRANE PROTEIN (AFU_ORTHOLOGUE AFUA_7G01610)"/>
    <property type="match status" value="1"/>
</dbReference>
<dbReference type="STRING" id="112090.W4F9B4"/>
<dbReference type="GO" id="GO:0055085">
    <property type="term" value="P:transmembrane transport"/>
    <property type="evidence" value="ECO:0007669"/>
    <property type="project" value="TreeGrafter"/>
</dbReference>
<keyword evidence="3" id="KW-0732">Signal</keyword>
<dbReference type="AlphaFoldDB" id="W4F9B4"/>
<feature type="transmembrane region" description="Helical" evidence="2">
    <location>
        <begin position="600"/>
        <end position="618"/>
    </location>
</feature>
<protein>
    <recommendedName>
        <fullName evidence="4">TRP C-terminal domain-containing protein</fullName>
    </recommendedName>
</protein>
<feature type="compositionally biased region" description="Polar residues" evidence="1">
    <location>
        <begin position="127"/>
        <end position="144"/>
    </location>
</feature>
<sequence>VACQFNCSMRSVLAGLAGLALSCAASNAADMFQHLLQLQMDAGIGQHIEPWTCATCIGGCIVQGECLASSHEECDIRHEGAQWCAPPKPTPELTPQLAPARTSTPQSTPQGTQFSTLPPIPTPSPSNQSRNSTAFPSPVSVLQVTPQQSPPPLNPTTPLPTTLNPTTPSQSPPDTPRPSPLASSSTSSPMLLLPQLSASPQTSSSQQTSSPPSASSPAKLASPPSSESLPTVLDAHSTPSDKESPPARSSRDSTPSDTSNSDNDPTFDAYIPSLRLFAPRSPNSNRNDATNQASTQSSSVVDLLGSDDPVNQASRVVFNAVIAGTLIVMVAFQVTALDPVSVGDFAGPPNLWELPVFFTFLQNVAIVAMASIDSPYAPFALFTDSFSWLLFLVKGSRLSAPSSRALQTSSHEAAFGIQQFALRLNIPERDLFVRAWTCFFVVMSAMLLLLCLFNGLATYFSRHYGPLLNQVEDHPNADRFEKWSLKVQGVLVWVLTQAVLPLTAVSVFEASASQSPAAGGSASRALAVAVLVIIGDACVGASLVLWRQTESSLSKFHTKATFGVLYVNLQYPHRAFCGVTLMVQLVSGAMMSGVGTPSTQMLWLVSVHGLYMLVLVVVRPFVTNLHLSVAVLVELVNIAIYCLCFAQAKAAVDDIHTKKTLGYVVMGLACLLVALFLVRTLKKLVQKNDKVKGTDQSFTVCLSDEQESFCELERPLLG</sequence>
<feature type="transmembrane region" description="Helical" evidence="2">
    <location>
        <begin position="660"/>
        <end position="678"/>
    </location>
</feature>
<feature type="compositionally biased region" description="Low complexity" evidence="1">
    <location>
        <begin position="252"/>
        <end position="264"/>
    </location>
</feature>
<gene>
    <name evidence="5" type="ORF">H257_19004</name>
</gene>
<dbReference type="GO" id="GO:0016020">
    <property type="term" value="C:membrane"/>
    <property type="evidence" value="ECO:0007669"/>
    <property type="project" value="TreeGrafter"/>
</dbReference>
<dbReference type="InterPro" id="IPR010308">
    <property type="entry name" value="TRP_C"/>
</dbReference>
<reference evidence="5" key="1">
    <citation type="submission" date="2013-12" db="EMBL/GenBank/DDBJ databases">
        <title>The Genome Sequence of Aphanomyces astaci APO3.</title>
        <authorList>
            <consortium name="The Broad Institute Genomics Platform"/>
            <person name="Russ C."/>
            <person name="Tyler B."/>
            <person name="van West P."/>
            <person name="Dieguez-Uribeondo J."/>
            <person name="Young S.K."/>
            <person name="Zeng Q."/>
            <person name="Gargeya S."/>
            <person name="Fitzgerald M."/>
            <person name="Abouelleil A."/>
            <person name="Alvarado L."/>
            <person name="Chapman S.B."/>
            <person name="Gainer-Dewar J."/>
            <person name="Goldberg J."/>
            <person name="Griggs A."/>
            <person name="Gujja S."/>
            <person name="Hansen M."/>
            <person name="Howarth C."/>
            <person name="Imamovic A."/>
            <person name="Ireland A."/>
            <person name="Larimer J."/>
            <person name="McCowan C."/>
            <person name="Murphy C."/>
            <person name="Pearson M."/>
            <person name="Poon T.W."/>
            <person name="Priest M."/>
            <person name="Roberts A."/>
            <person name="Saif S."/>
            <person name="Shea T."/>
            <person name="Sykes S."/>
            <person name="Wortman J."/>
            <person name="Nusbaum C."/>
            <person name="Birren B."/>
        </authorList>
    </citation>
    <scope>NUCLEOTIDE SEQUENCE [LARGE SCALE GENOMIC DNA]</scope>
    <source>
        <strain evidence="5">APO3</strain>
    </source>
</reference>